<accession>A0AAV0EQI9</accession>
<sequence>MNDVLIYSRFCFKKNVILNYFYRFSVFLFKNEWGLKCSIGFLCFKKNEILIGFIGSLFFLFKNRVLMCSIEICCCVAAIEAMESMLMIRAQQTGSPCPSQLFVEFLVWWVTLKTGSCSNLVNVLDYIREYGVVSNADYNRWGIGSHWVCHKKTIFV</sequence>
<keyword evidence="2" id="KW-1185">Reference proteome</keyword>
<gene>
    <name evidence="1" type="ORF">CEPIT_LOCUS26799</name>
</gene>
<protein>
    <submittedName>
        <fullName evidence="1">Uncharacterized protein</fullName>
    </submittedName>
</protein>
<comment type="caution">
    <text evidence="1">The sequence shown here is derived from an EMBL/GenBank/DDBJ whole genome shotgun (WGS) entry which is preliminary data.</text>
</comment>
<dbReference type="AlphaFoldDB" id="A0AAV0EQI9"/>
<proteinExistence type="predicted"/>
<name>A0AAV0EQI9_9ASTE</name>
<dbReference type="EMBL" id="CAMAPF010000937">
    <property type="protein sequence ID" value="CAH9125483.1"/>
    <property type="molecule type" value="Genomic_DNA"/>
</dbReference>
<dbReference type="SUPFAM" id="SSF54001">
    <property type="entry name" value="Cysteine proteinases"/>
    <property type="match status" value="1"/>
</dbReference>
<organism evidence="1 2">
    <name type="scientific">Cuscuta epithymum</name>
    <dbReference type="NCBI Taxonomy" id="186058"/>
    <lineage>
        <taxon>Eukaryota</taxon>
        <taxon>Viridiplantae</taxon>
        <taxon>Streptophyta</taxon>
        <taxon>Embryophyta</taxon>
        <taxon>Tracheophyta</taxon>
        <taxon>Spermatophyta</taxon>
        <taxon>Magnoliopsida</taxon>
        <taxon>eudicotyledons</taxon>
        <taxon>Gunneridae</taxon>
        <taxon>Pentapetalae</taxon>
        <taxon>asterids</taxon>
        <taxon>lamiids</taxon>
        <taxon>Solanales</taxon>
        <taxon>Convolvulaceae</taxon>
        <taxon>Cuscuteae</taxon>
        <taxon>Cuscuta</taxon>
        <taxon>Cuscuta subgen. Cuscuta</taxon>
    </lineage>
</organism>
<dbReference type="InterPro" id="IPR038765">
    <property type="entry name" value="Papain-like_cys_pep_sf"/>
</dbReference>
<evidence type="ECO:0000313" key="1">
    <source>
        <dbReference type="EMBL" id="CAH9125483.1"/>
    </source>
</evidence>
<dbReference type="Proteomes" id="UP001152523">
    <property type="component" value="Unassembled WGS sequence"/>
</dbReference>
<reference evidence="1" key="1">
    <citation type="submission" date="2022-07" db="EMBL/GenBank/DDBJ databases">
        <authorList>
            <person name="Macas J."/>
            <person name="Novak P."/>
            <person name="Neumann P."/>
        </authorList>
    </citation>
    <scope>NUCLEOTIDE SEQUENCE</scope>
</reference>
<evidence type="ECO:0000313" key="2">
    <source>
        <dbReference type="Proteomes" id="UP001152523"/>
    </source>
</evidence>